<accession>A0A017RRU8</accession>
<evidence type="ECO:0000313" key="4">
    <source>
        <dbReference type="Proteomes" id="UP000019681"/>
    </source>
</evidence>
<sequence>MENEIVKIASSQGIWAVLTVSLILYILKAQEKRDEKQEQRENNYQQIIINLTEKLNIITEVQKDIQEIKETISEKQKV</sequence>
<evidence type="ECO:0000313" key="3">
    <source>
        <dbReference type="EMBL" id="EYE87372.1"/>
    </source>
</evidence>
<feature type="coiled-coil region" evidence="1">
    <location>
        <begin position="26"/>
        <end position="78"/>
    </location>
</feature>
<evidence type="ECO:0000256" key="1">
    <source>
        <dbReference type="SAM" id="Coils"/>
    </source>
</evidence>
<organism evidence="3 4">
    <name type="scientific">Fervidicella metallireducens AeB</name>
    <dbReference type="NCBI Taxonomy" id="1403537"/>
    <lineage>
        <taxon>Bacteria</taxon>
        <taxon>Bacillati</taxon>
        <taxon>Bacillota</taxon>
        <taxon>Clostridia</taxon>
        <taxon>Eubacteriales</taxon>
        <taxon>Clostridiaceae</taxon>
        <taxon>Fervidicella</taxon>
    </lineage>
</organism>
<keyword evidence="4" id="KW-1185">Reference proteome</keyword>
<dbReference type="Pfam" id="PF10960">
    <property type="entry name" value="Holin_BhlA"/>
    <property type="match status" value="1"/>
</dbReference>
<keyword evidence="2" id="KW-0472">Membrane</keyword>
<dbReference type="RefSeq" id="WP_035381546.1">
    <property type="nucleotide sequence ID" value="NZ_AZQP01000062.1"/>
</dbReference>
<dbReference type="OrthoDB" id="2680433at2"/>
<keyword evidence="2" id="KW-0812">Transmembrane</keyword>
<keyword evidence="2" id="KW-1133">Transmembrane helix</keyword>
<feature type="transmembrane region" description="Helical" evidence="2">
    <location>
        <begin position="6"/>
        <end position="27"/>
    </location>
</feature>
<proteinExistence type="predicted"/>
<comment type="caution">
    <text evidence="3">The sequence shown here is derived from an EMBL/GenBank/DDBJ whole genome shotgun (WGS) entry which is preliminary data.</text>
</comment>
<dbReference type="InterPro" id="IPR024405">
    <property type="entry name" value="Phage_BhlA/UviB"/>
</dbReference>
<reference evidence="3 4" key="1">
    <citation type="journal article" date="2014" name="Genome Announc.">
        <title>Draft Genome Sequence of Fervidicella metallireducens Strain AeBT, an Iron-Reducing Thermoanaerobe from the Great Artesian Basin.</title>
        <authorList>
            <person name="Patel B.K."/>
        </authorList>
    </citation>
    <scope>NUCLEOTIDE SEQUENCE [LARGE SCALE GENOMIC DNA]</scope>
    <source>
        <strain evidence="3 4">AeB</strain>
    </source>
</reference>
<keyword evidence="1" id="KW-0175">Coiled coil</keyword>
<gene>
    <name evidence="3" type="ORF">Q428_13680</name>
</gene>
<protein>
    <submittedName>
        <fullName evidence="3">Bacteriocin UviB</fullName>
    </submittedName>
</protein>
<evidence type="ECO:0000256" key="2">
    <source>
        <dbReference type="SAM" id="Phobius"/>
    </source>
</evidence>
<dbReference type="EMBL" id="AZQP01000062">
    <property type="protein sequence ID" value="EYE87372.1"/>
    <property type="molecule type" value="Genomic_DNA"/>
</dbReference>
<dbReference type="AlphaFoldDB" id="A0A017RRU8"/>
<dbReference type="Proteomes" id="UP000019681">
    <property type="component" value="Unassembled WGS sequence"/>
</dbReference>
<name>A0A017RRU8_9CLOT</name>